<dbReference type="InterPro" id="IPR036812">
    <property type="entry name" value="NAD(P)_OxRdtase_dom_sf"/>
</dbReference>
<keyword evidence="4" id="KW-1185">Reference proteome</keyword>
<dbReference type="OrthoDB" id="9768793at2"/>
<keyword evidence="1" id="KW-0560">Oxidoreductase</keyword>
<organism evidence="3 4">
    <name type="scientific">Egicoccus halophilus</name>
    <dbReference type="NCBI Taxonomy" id="1670830"/>
    <lineage>
        <taxon>Bacteria</taxon>
        <taxon>Bacillati</taxon>
        <taxon>Actinomycetota</taxon>
        <taxon>Nitriliruptoria</taxon>
        <taxon>Egicoccales</taxon>
        <taxon>Egicoccaceae</taxon>
        <taxon>Egicoccus</taxon>
    </lineage>
</organism>
<evidence type="ECO:0000256" key="1">
    <source>
        <dbReference type="ARBA" id="ARBA00023002"/>
    </source>
</evidence>
<accession>A0A8J3ABG0</accession>
<dbReference type="GO" id="GO:0016491">
    <property type="term" value="F:oxidoreductase activity"/>
    <property type="evidence" value="ECO:0007669"/>
    <property type="project" value="UniProtKB-KW"/>
</dbReference>
<evidence type="ECO:0000313" key="3">
    <source>
        <dbReference type="EMBL" id="GGI09626.1"/>
    </source>
</evidence>
<name>A0A8J3ABG0_9ACTN</name>
<proteinExistence type="predicted"/>
<evidence type="ECO:0000313" key="4">
    <source>
        <dbReference type="Proteomes" id="UP000650511"/>
    </source>
</evidence>
<dbReference type="InterPro" id="IPR020471">
    <property type="entry name" value="AKR"/>
</dbReference>
<dbReference type="Proteomes" id="UP000650511">
    <property type="component" value="Unassembled WGS sequence"/>
</dbReference>
<comment type="caution">
    <text evidence="3">The sequence shown here is derived from an EMBL/GenBank/DDBJ whole genome shotgun (WGS) entry which is preliminary data.</text>
</comment>
<protein>
    <submittedName>
        <fullName evidence="3">Oxidoreductase</fullName>
    </submittedName>
</protein>
<reference evidence="3" key="2">
    <citation type="submission" date="2020-09" db="EMBL/GenBank/DDBJ databases">
        <authorList>
            <person name="Sun Q."/>
            <person name="Zhou Y."/>
        </authorList>
    </citation>
    <scope>NUCLEOTIDE SEQUENCE</scope>
    <source>
        <strain evidence="3">CGMCC 1.14988</strain>
    </source>
</reference>
<gene>
    <name evidence="3" type="ORF">GCM10011354_35010</name>
</gene>
<dbReference type="PRINTS" id="PR00069">
    <property type="entry name" value="ALDKETRDTASE"/>
</dbReference>
<dbReference type="Pfam" id="PF00248">
    <property type="entry name" value="Aldo_ket_red"/>
    <property type="match status" value="1"/>
</dbReference>
<reference evidence="3" key="1">
    <citation type="journal article" date="2014" name="Int. J. Syst. Evol. Microbiol.">
        <title>Complete genome sequence of Corynebacterium casei LMG S-19264T (=DSM 44701T), isolated from a smear-ripened cheese.</title>
        <authorList>
            <consortium name="US DOE Joint Genome Institute (JGI-PGF)"/>
            <person name="Walter F."/>
            <person name="Albersmeier A."/>
            <person name="Kalinowski J."/>
            <person name="Ruckert C."/>
        </authorList>
    </citation>
    <scope>NUCLEOTIDE SEQUENCE</scope>
    <source>
        <strain evidence="3">CGMCC 1.14988</strain>
    </source>
</reference>
<dbReference type="EMBL" id="BMHA01000017">
    <property type="protein sequence ID" value="GGI09626.1"/>
    <property type="molecule type" value="Genomic_DNA"/>
</dbReference>
<dbReference type="InterPro" id="IPR050523">
    <property type="entry name" value="AKR_Detox_Biosynth"/>
</dbReference>
<dbReference type="PANTHER" id="PTHR43364:SF4">
    <property type="entry name" value="NAD(P)-LINKED OXIDOREDUCTASE SUPERFAMILY PROTEIN"/>
    <property type="match status" value="1"/>
</dbReference>
<dbReference type="FunFam" id="3.20.20.100:FF:000004">
    <property type="entry name" value="Oxidoreductase, aldo/keto reductase"/>
    <property type="match status" value="1"/>
</dbReference>
<dbReference type="RefSeq" id="WP_130649215.1">
    <property type="nucleotide sequence ID" value="NZ_BMHA01000017.1"/>
</dbReference>
<dbReference type="SUPFAM" id="SSF51430">
    <property type="entry name" value="NAD(P)-linked oxidoreductase"/>
    <property type="match status" value="1"/>
</dbReference>
<dbReference type="GO" id="GO:0005829">
    <property type="term" value="C:cytosol"/>
    <property type="evidence" value="ECO:0007669"/>
    <property type="project" value="TreeGrafter"/>
</dbReference>
<feature type="domain" description="NADP-dependent oxidoreductase" evidence="2">
    <location>
        <begin position="16"/>
        <end position="308"/>
    </location>
</feature>
<sequence length="315" mass="33838">MEYRRLGDSGLVVSAVGLGGNNFGRRLDLPGSRAVVEAALDAGITLIDTADVYGDSEEYLGKILTGRRDEVVLATKFGMAVDHNGPSWQARGSRAYVRRAVESSLRRLRTDHIDLYQLHAPDPATPIEETLGAMTELVHEGKVRYLGSSNLAGWQIVDADWTATSSGLERFVSAQNHYSLLERDVEAEVVPACEHLGIGLLPYFPLASGLLTGKYRRGEPAPEGTRLHGSQRAQRWLNDERFDVVEALQDFADARGIGLLDVAVGGLAAQPAVGSVIAGATAADQVVANVAAAAWTPTEEDLEELDRLAPTPRSA</sequence>
<dbReference type="AlphaFoldDB" id="A0A8J3ABG0"/>
<dbReference type="Gene3D" id="3.20.20.100">
    <property type="entry name" value="NADP-dependent oxidoreductase domain"/>
    <property type="match status" value="1"/>
</dbReference>
<dbReference type="PANTHER" id="PTHR43364">
    <property type="entry name" value="NADH-SPECIFIC METHYLGLYOXAL REDUCTASE-RELATED"/>
    <property type="match status" value="1"/>
</dbReference>
<evidence type="ECO:0000259" key="2">
    <source>
        <dbReference type="Pfam" id="PF00248"/>
    </source>
</evidence>
<dbReference type="InterPro" id="IPR023210">
    <property type="entry name" value="NADP_OxRdtase_dom"/>
</dbReference>